<proteinExistence type="predicted"/>
<evidence type="ECO:0000313" key="1">
    <source>
        <dbReference type="EMBL" id="TDW24149.1"/>
    </source>
</evidence>
<comment type="caution">
    <text evidence="1">The sequence shown here is derived from an EMBL/GenBank/DDBJ whole genome shotgun (WGS) entry which is preliminary data.</text>
</comment>
<dbReference type="Proteomes" id="UP000295447">
    <property type="component" value="Unassembled WGS sequence"/>
</dbReference>
<keyword evidence="2" id="KW-1185">Reference proteome</keyword>
<protein>
    <submittedName>
        <fullName evidence="1">Uncharacterized protein</fullName>
    </submittedName>
</protein>
<gene>
    <name evidence="1" type="ORF">EV650_3015</name>
</gene>
<dbReference type="EMBL" id="SODF01000001">
    <property type="protein sequence ID" value="TDW24149.1"/>
    <property type="molecule type" value="Genomic_DNA"/>
</dbReference>
<dbReference type="AlphaFoldDB" id="A0A4R8A0Y1"/>
<accession>A0A4R8A0Y1</accession>
<reference evidence="1 2" key="1">
    <citation type="submission" date="2019-03" db="EMBL/GenBank/DDBJ databases">
        <title>Genomic Encyclopedia of Type Strains, Phase III (KMG-III): the genomes of soil and plant-associated and newly described type strains.</title>
        <authorList>
            <person name="Whitman W."/>
        </authorList>
    </citation>
    <scope>NUCLEOTIDE SEQUENCE [LARGE SCALE GENOMIC DNA]</scope>
    <source>
        <strain evidence="1 2">VKM Ac-2570</strain>
    </source>
</reference>
<name>A0A4R8A0Y1_9ACTN</name>
<sequence>MRTTYEDMLRVARRDAIAACNLAVGDRTDLAAGWQATLTAARHHFRWLRLELSVEDFRDADGGRAEGPLAVLARSLGAGADLLASQNISTSSAFEDRWLVAARSELASITGLAARAAVTRLASPEMRDVEASQLLLNHLIDVIEELEFHRASGSSDLGPLIGLATTLPRAPVGSGSRVALLAARWQSLHDATSPGGVLARDLRSTTAQLRTVLGYSRHLTGLLNQTAASSEATRELERALRTAGSTTRHVMDSLRTRVSDMGGRSDAAAEAAFIELLQELRGWVSDGKRLKDRRELLVDSGAVAVAHDVVDELMHSAVRVAELQQKTVAWLIVRGQLFVPKLELGKRDPEFHSRPGVWRLKYPQPSWVRTNLASCFDQLTADLAELTKQLSIAADAARSIAGTSTLRRPYGPEHFSGPPIVHESRWRWAPPTYDALFSDTNCDPSGPER</sequence>
<dbReference type="OrthoDB" id="3820069at2"/>
<dbReference type="RefSeq" id="WP_134119348.1">
    <property type="nucleotide sequence ID" value="NZ_SODF01000001.1"/>
</dbReference>
<organism evidence="1 2">
    <name type="scientific">Kribbella kalugense</name>
    <dbReference type="NCBI Taxonomy" id="2512221"/>
    <lineage>
        <taxon>Bacteria</taxon>
        <taxon>Bacillati</taxon>
        <taxon>Actinomycetota</taxon>
        <taxon>Actinomycetes</taxon>
        <taxon>Propionibacteriales</taxon>
        <taxon>Kribbellaceae</taxon>
        <taxon>Kribbella</taxon>
    </lineage>
</organism>
<evidence type="ECO:0000313" key="2">
    <source>
        <dbReference type="Proteomes" id="UP000295447"/>
    </source>
</evidence>